<gene>
    <name evidence="1" type="ORF">M9H77_13474</name>
</gene>
<dbReference type="Proteomes" id="UP001060085">
    <property type="component" value="Linkage Group LG03"/>
</dbReference>
<evidence type="ECO:0000313" key="2">
    <source>
        <dbReference type="Proteomes" id="UP001060085"/>
    </source>
</evidence>
<accession>A0ACC0BKF8</accession>
<comment type="caution">
    <text evidence="1">The sequence shown here is derived from an EMBL/GenBank/DDBJ whole genome shotgun (WGS) entry which is preliminary data.</text>
</comment>
<name>A0ACC0BKF8_CATRO</name>
<protein>
    <submittedName>
        <fullName evidence="1">Uncharacterized protein</fullName>
    </submittedName>
</protein>
<organism evidence="1 2">
    <name type="scientific">Catharanthus roseus</name>
    <name type="common">Madagascar periwinkle</name>
    <name type="synonym">Vinca rosea</name>
    <dbReference type="NCBI Taxonomy" id="4058"/>
    <lineage>
        <taxon>Eukaryota</taxon>
        <taxon>Viridiplantae</taxon>
        <taxon>Streptophyta</taxon>
        <taxon>Embryophyta</taxon>
        <taxon>Tracheophyta</taxon>
        <taxon>Spermatophyta</taxon>
        <taxon>Magnoliopsida</taxon>
        <taxon>eudicotyledons</taxon>
        <taxon>Gunneridae</taxon>
        <taxon>Pentapetalae</taxon>
        <taxon>asterids</taxon>
        <taxon>lamiids</taxon>
        <taxon>Gentianales</taxon>
        <taxon>Apocynaceae</taxon>
        <taxon>Rauvolfioideae</taxon>
        <taxon>Vinceae</taxon>
        <taxon>Catharanthinae</taxon>
        <taxon>Catharanthus</taxon>
    </lineage>
</organism>
<sequence>MKGKLKNAKHILRLCISLYISWEHISSPMWLFWMVSQWELGQVFATPEVQIGFHPDAGASYYLSRLPGYLGEYLALTGEKLNGVEMIACGLATHYFLKERLPLIEERLGKLMTDDRKIIENSLAQYGDLVYPHRRSVLHKLEKIDKCFSLDTVEEIVDALEKESSESIDDWCSNTLKKMKESSPIGLKVALQSIREGRFQPLDQCLVREYRISLNCISKQVSNDFCEGVRARFVDKDFAPKWDPVRLEDVSKDMVDSYFAALGEFEPDLNLPTTVREPSV</sequence>
<evidence type="ECO:0000313" key="1">
    <source>
        <dbReference type="EMBL" id="KAI5673110.1"/>
    </source>
</evidence>
<dbReference type="EMBL" id="CM044703">
    <property type="protein sequence ID" value="KAI5673110.1"/>
    <property type="molecule type" value="Genomic_DNA"/>
</dbReference>
<keyword evidence="2" id="KW-1185">Reference proteome</keyword>
<proteinExistence type="predicted"/>
<reference evidence="2" key="1">
    <citation type="journal article" date="2023" name="Nat. Plants">
        <title>Single-cell RNA sequencing provides a high-resolution roadmap for understanding the multicellular compartmentation of specialized metabolism.</title>
        <authorList>
            <person name="Sun S."/>
            <person name="Shen X."/>
            <person name="Li Y."/>
            <person name="Li Y."/>
            <person name="Wang S."/>
            <person name="Li R."/>
            <person name="Zhang H."/>
            <person name="Shen G."/>
            <person name="Guo B."/>
            <person name="Wei J."/>
            <person name="Xu J."/>
            <person name="St-Pierre B."/>
            <person name="Chen S."/>
            <person name="Sun C."/>
        </authorList>
    </citation>
    <scope>NUCLEOTIDE SEQUENCE [LARGE SCALE GENOMIC DNA]</scope>
</reference>